<dbReference type="EMBL" id="JAGSXH010000037">
    <property type="protein sequence ID" value="MBS2963916.1"/>
    <property type="molecule type" value="Genomic_DNA"/>
</dbReference>
<keyword evidence="2" id="KW-1133">Transmembrane helix</keyword>
<protein>
    <submittedName>
        <fullName evidence="3">Uncharacterized protein</fullName>
    </submittedName>
</protein>
<dbReference type="AlphaFoldDB" id="A0A8J7WKE3"/>
<keyword evidence="4" id="KW-1185">Reference proteome</keyword>
<evidence type="ECO:0000256" key="2">
    <source>
        <dbReference type="SAM" id="Phobius"/>
    </source>
</evidence>
<feature type="compositionally biased region" description="Basic and acidic residues" evidence="1">
    <location>
        <begin position="1"/>
        <end position="18"/>
    </location>
</feature>
<feature type="transmembrane region" description="Helical" evidence="2">
    <location>
        <begin position="107"/>
        <end position="131"/>
    </location>
</feature>
<evidence type="ECO:0000313" key="4">
    <source>
        <dbReference type="Proteomes" id="UP000677913"/>
    </source>
</evidence>
<evidence type="ECO:0000256" key="1">
    <source>
        <dbReference type="SAM" id="MobiDB-lite"/>
    </source>
</evidence>
<comment type="caution">
    <text evidence="3">The sequence shown here is derived from an EMBL/GenBank/DDBJ whole genome shotgun (WGS) entry which is preliminary data.</text>
</comment>
<sequence length="132" mass="14354">MTERFPEQRNHSAQRRADAPQVPANAPSVEPNTVLPDNSTRNDAHVEDESLDAVLETTVFDESFVAAARVREPSAEDRALLARQIRAARLAELPSRRWGVRPSHHLAALRLPAVAAAVSALAAVALLLALLR</sequence>
<name>A0A8J7WKE3_9ACTN</name>
<feature type="region of interest" description="Disordered" evidence="1">
    <location>
        <begin position="1"/>
        <end position="48"/>
    </location>
</feature>
<gene>
    <name evidence="3" type="ORF">KGA66_12735</name>
</gene>
<proteinExistence type="predicted"/>
<dbReference type="RefSeq" id="WP_211468046.1">
    <property type="nucleotide sequence ID" value="NZ_JAGSXH010000037.1"/>
</dbReference>
<dbReference type="Proteomes" id="UP000677913">
    <property type="component" value="Unassembled WGS sequence"/>
</dbReference>
<keyword evidence="2" id="KW-0812">Transmembrane</keyword>
<reference evidence="3" key="1">
    <citation type="submission" date="2021-04" db="EMBL/GenBank/DDBJ databases">
        <title>Genome based classification of Actinospica acidithermotolerans sp. nov., an actinobacterium isolated from an Indonesian hot spring.</title>
        <authorList>
            <person name="Kusuma A.B."/>
            <person name="Putra K.E."/>
            <person name="Nafisah S."/>
            <person name="Loh J."/>
            <person name="Nouioui I."/>
            <person name="Goodfellow M."/>
        </authorList>
    </citation>
    <scope>NUCLEOTIDE SEQUENCE</scope>
    <source>
        <strain evidence="3">DSM 45618</strain>
    </source>
</reference>
<accession>A0A8J7WKE3</accession>
<organism evidence="3 4">
    <name type="scientific">Actinocrinis puniceicyclus</name>
    <dbReference type="NCBI Taxonomy" id="977794"/>
    <lineage>
        <taxon>Bacteria</taxon>
        <taxon>Bacillati</taxon>
        <taxon>Actinomycetota</taxon>
        <taxon>Actinomycetes</taxon>
        <taxon>Catenulisporales</taxon>
        <taxon>Actinospicaceae</taxon>
        <taxon>Actinocrinis</taxon>
    </lineage>
</organism>
<keyword evidence="2" id="KW-0472">Membrane</keyword>
<evidence type="ECO:0000313" key="3">
    <source>
        <dbReference type="EMBL" id="MBS2963916.1"/>
    </source>
</evidence>